<evidence type="ECO:0000256" key="4">
    <source>
        <dbReference type="ARBA" id="ARBA00023002"/>
    </source>
</evidence>
<keyword evidence="6" id="KW-0472">Membrane</keyword>
<dbReference type="Pfam" id="PF01494">
    <property type="entry name" value="FAD_binding_3"/>
    <property type="match status" value="1"/>
</dbReference>
<feature type="domain" description="FAD-binding" evidence="7">
    <location>
        <begin position="26"/>
        <end position="369"/>
    </location>
</feature>
<dbReference type="PRINTS" id="PR00420">
    <property type="entry name" value="RNGMNOXGNASE"/>
</dbReference>
<evidence type="ECO:0000256" key="3">
    <source>
        <dbReference type="ARBA" id="ARBA00022827"/>
    </source>
</evidence>
<dbReference type="InterPro" id="IPR036188">
    <property type="entry name" value="FAD/NAD-bd_sf"/>
</dbReference>
<dbReference type="EMBL" id="JACCEW010000003">
    <property type="protein sequence ID" value="NYT37419.1"/>
    <property type="molecule type" value="Genomic_DNA"/>
</dbReference>
<dbReference type="PANTHER" id="PTHR13789">
    <property type="entry name" value="MONOOXYGENASE"/>
    <property type="match status" value="1"/>
</dbReference>
<dbReference type="AlphaFoldDB" id="A0A853FBX8"/>
<keyword evidence="2" id="KW-0285">Flavoprotein</keyword>
<accession>A0A853FBX8</accession>
<gene>
    <name evidence="8" type="ORF">H0A68_11090</name>
</gene>
<dbReference type="GO" id="GO:0004497">
    <property type="term" value="F:monooxygenase activity"/>
    <property type="evidence" value="ECO:0007669"/>
    <property type="project" value="UniProtKB-KW"/>
</dbReference>
<evidence type="ECO:0000313" key="8">
    <source>
        <dbReference type="EMBL" id="NYT37419.1"/>
    </source>
</evidence>
<proteinExistence type="predicted"/>
<comment type="cofactor">
    <cofactor evidence="1">
        <name>FAD</name>
        <dbReference type="ChEBI" id="CHEBI:57692"/>
    </cofactor>
</comment>
<keyword evidence="3" id="KW-0274">FAD</keyword>
<keyword evidence="6" id="KW-1133">Transmembrane helix</keyword>
<keyword evidence="4" id="KW-0560">Oxidoreductase</keyword>
<evidence type="ECO:0000259" key="7">
    <source>
        <dbReference type="Pfam" id="PF01494"/>
    </source>
</evidence>
<keyword evidence="5 8" id="KW-0503">Monooxygenase</keyword>
<dbReference type="OrthoDB" id="9147239at2"/>
<evidence type="ECO:0000256" key="1">
    <source>
        <dbReference type="ARBA" id="ARBA00001974"/>
    </source>
</evidence>
<dbReference type="SUPFAM" id="SSF51905">
    <property type="entry name" value="FAD/NAD(P)-binding domain"/>
    <property type="match status" value="1"/>
</dbReference>
<organism evidence="8 9">
    <name type="scientific">Allopusillimonas soli</name>
    <dbReference type="NCBI Taxonomy" id="659016"/>
    <lineage>
        <taxon>Bacteria</taxon>
        <taxon>Pseudomonadati</taxon>
        <taxon>Pseudomonadota</taxon>
        <taxon>Betaproteobacteria</taxon>
        <taxon>Burkholderiales</taxon>
        <taxon>Alcaligenaceae</taxon>
        <taxon>Allopusillimonas</taxon>
    </lineage>
</organism>
<evidence type="ECO:0000256" key="5">
    <source>
        <dbReference type="ARBA" id="ARBA00023033"/>
    </source>
</evidence>
<dbReference type="PANTHER" id="PTHR13789:SF318">
    <property type="entry name" value="GERANYLGERANYL DIPHOSPHATE REDUCTASE"/>
    <property type="match status" value="1"/>
</dbReference>
<dbReference type="GO" id="GO:0071949">
    <property type="term" value="F:FAD binding"/>
    <property type="evidence" value="ECO:0007669"/>
    <property type="project" value="InterPro"/>
</dbReference>
<feature type="transmembrane region" description="Helical" evidence="6">
    <location>
        <begin position="27"/>
        <end position="44"/>
    </location>
</feature>
<dbReference type="InterPro" id="IPR002938">
    <property type="entry name" value="FAD-bd"/>
</dbReference>
<keyword evidence="9" id="KW-1185">Reference proteome</keyword>
<evidence type="ECO:0000313" key="9">
    <source>
        <dbReference type="Proteomes" id="UP000580517"/>
    </source>
</evidence>
<evidence type="ECO:0000256" key="2">
    <source>
        <dbReference type="ARBA" id="ARBA00022630"/>
    </source>
</evidence>
<protein>
    <submittedName>
        <fullName evidence="8">FAD-dependent monooxygenase</fullName>
    </submittedName>
</protein>
<name>A0A853FBX8_9BURK</name>
<dbReference type="InterPro" id="IPR050493">
    <property type="entry name" value="FAD-dep_Monooxygenase_BioMet"/>
</dbReference>
<sequence>MLREDVSQFNEQNIGNKQDRIVRNKKILISGAGIGGLTAALALLKRGFKVQVLEQASQLAEVGAGLQLGPNAVRALFKLGLEASLRAVAVEPSGKEIRLWNTGQTWKLFDLGADCVARYGYPYFMIYRPDLHGILYRAVQESDHDAVLLDCKVANVSETADGVRVTTDDGRVFEGDAVIGADGVHSLIRAAHFGQDRPEFSGCMAWRGVVPTDALAASLRRNTGVNWVGPGGHVINYPLHRGELMNFVGILERSDWQVESWTTQGTREECHRDFAGWHDDIHTMIDHIDVPFKWALMGRRPLDRWTKGRIALMGDAAHPTLPFLAQGAGMAIEDGFVLSEALACQSGVATALKTYEAVRIERCTRIVEKSIENGRRFHNPELAHAQGAAAYVSREWAPERVEQRYGWLFSYKVDDAIEASAA</sequence>
<dbReference type="RefSeq" id="WP_129969437.1">
    <property type="nucleotide sequence ID" value="NZ_JACCEW010000003.1"/>
</dbReference>
<comment type="caution">
    <text evidence="8">The sequence shown here is derived from an EMBL/GenBank/DDBJ whole genome shotgun (WGS) entry which is preliminary data.</text>
</comment>
<keyword evidence="6" id="KW-0812">Transmembrane</keyword>
<dbReference type="Proteomes" id="UP000580517">
    <property type="component" value="Unassembled WGS sequence"/>
</dbReference>
<evidence type="ECO:0000256" key="6">
    <source>
        <dbReference type="SAM" id="Phobius"/>
    </source>
</evidence>
<reference evidence="8 9" key="1">
    <citation type="submission" date="2020-07" db="EMBL/GenBank/DDBJ databases">
        <title>Taxonomic revisions and descriptions of new bacterial species based on genomic comparisons in the high-G+C-content subgroup of the family Alcaligenaceae.</title>
        <authorList>
            <person name="Szabo A."/>
            <person name="Felfoldi T."/>
        </authorList>
    </citation>
    <scope>NUCLEOTIDE SEQUENCE [LARGE SCALE GENOMIC DNA]</scope>
    <source>
        <strain evidence="8 9">DSM 25264</strain>
    </source>
</reference>
<dbReference type="SUPFAM" id="SSF54373">
    <property type="entry name" value="FAD-linked reductases, C-terminal domain"/>
    <property type="match status" value="1"/>
</dbReference>
<dbReference type="Gene3D" id="3.50.50.60">
    <property type="entry name" value="FAD/NAD(P)-binding domain"/>
    <property type="match status" value="1"/>
</dbReference>